<dbReference type="Pfam" id="PF12864">
    <property type="entry name" value="DUF3822"/>
    <property type="match status" value="1"/>
</dbReference>
<sequence length="291" mass="32851">MPVAYNIHPAFTVDDETLLETDLTACNLLVLVGSGTFSYAVFDPAAKKFLALKSYQFTPRKLALADLEMIEQVFDTDKLLFTAFKSILLAFNTGGGVLVPHMYYMPSMKKEFLHLAKPEKMQEAILSDLLPALPMVNIYSVDKDLLGFLRKEFSTDLVIHANSALLQSYPMDLDFYAKDGVAFVEVDQHAFTMTVYAGGKLLIQQESEYQTGLDVVYALVNILRQLELNEQLVKVKLGGAVATDAGVYQEMYKFIPHLEWIQRIPGFHYITKMQEIPGYYFHNLYALALCV</sequence>
<dbReference type="Gene3D" id="3.30.420.260">
    <property type="match status" value="1"/>
</dbReference>
<gene>
    <name evidence="1" type="ORF">SAMN04488122_5581</name>
</gene>
<accession>A0A1I0SAM8</accession>
<organism evidence="1 2">
    <name type="scientific">Chitinophaga arvensicola</name>
    <dbReference type="NCBI Taxonomy" id="29529"/>
    <lineage>
        <taxon>Bacteria</taxon>
        <taxon>Pseudomonadati</taxon>
        <taxon>Bacteroidota</taxon>
        <taxon>Chitinophagia</taxon>
        <taxon>Chitinophagales</taxon>
        <taxon>Chitinophagaceae</taxon>
        <taxon>Chitinophaga</taxon>
    </lineage>
</organism>
<dbReference type="EMBL" id="FOJG01000002">
    <property type="protein sequence ID" value="SEW53586.1"/>
    <property type="molecule type" value="Genomic_DNA"/>
</dbReference>
<dbReference type="AlphaFoldDB" id="A0A1I0SAM8"/>
<dbReference type="STRING" id="29529.SAMN04488122_5581"/>
<evidence type="ECO:0000313" key="2">
    <source>
        <dbReference type="Proteomes" id="UP000199310"/>
    </source>
</evidence>
<dbReference type="CDD" id="cd24013">
    <property type="entry name" value="ASKHA_ATPase_BT3980-like"/>
    <property type="match status" value="1"/>
</dbReference>
<evidence type="ECO:0008006" key="3">
    <source>
        <dbReference type="Google" id="ProtNLM"/>
    </source>
</evidence>
<keyword evidence="2" id="KW-1185">Reference proteome</keyword>
<dbReference type="Gene3D" id="3.30.420.250">
    <property type="match status" value="1"/>
</dbReference>
<protein>
    <recommendedName>
        <fullName evidence="3">DUF3822 family protein</fullName>
    </recommendedName>
</protein>
<proteinExistence type="predicted"/>
<dbReference type="InterPro" id="IPR024213">
    <property type="entry name" value="DUF3822"/>
</dbReference>
<reference evidence="2" key="1">
    <citation type="submission" date="2016-10" db="EMBL/GenBank/DDBJ databases">
        <authorList>
            <person name="Varghese N."/>
            <person name="Submissions S."/>
        </authorList>
    </citation>
    <scope>NUCLEOTIDE SEQUENCE [LARGE SCALE GENOMIC DNA]</scope>
    <source>
        <strain evidence="2">DSM 3695</strain>
    </source>
</reference>
<dbReference type="Proteomes" id="UP000199310">
    <property type="component" value="Unassembled WGS sequence"/>
</dbReference>
<evidence type="ECO:0000313" key="1">
    <source>
        <dbReference type="EMBL" id="SEW53586.1"/>
    </source>
</evidence>
<name>A0A1I0SAM8_9BACT</name>
<dbReference type="OrthoDB" id="647869at2"/>